<dbReference type="GO" id="GO:0004300">
    <property type="term" value="F:enoyl-CoA hydratase activity"/>
    <property type="evidence" value="ECO:0007669"/>
    <property type="project" value="UniProtKB-EC"/>
</dbReference>
<evidence type="ECO:0000256" key="2">
    <source>
        <dbReference type="ARBA" id="ARBA00023239"/>
    </source>
</evidence>
<dbReference type="InterPro" id="IPR001753">
    <property type="entry name" value="Enoyl-CoA_hydra/iso"/>
</dbReference>
<dbReference type="CDD" id="cd06558">
    <property type="entry name" value="crotonase-like"/>
    <property type="match status" value="1"/>
</dbReference>
<dbReference type="PATRIC" id="fig|632773.3.peg.994"/>
<dbReference type="KEGG" id="bbev:BBEV_0936"/>
<name>A0A1D7QTF7_9BACI</name>
<dbReference type="PANTHER" id="PTHR11941">
    <property type="entry name" value="ENOYL-COA HYDRATASE-RELATED"/>
    <property type="match status" value="1"/>
</dbReference>
<accession>A0A1D7QTF7</accession>
<dbReference type="RefSeq" id="WP_069364412.1">
    <property type="nucleotide sequence ID" value="NZ_CP012502.1"/>
</dbReference>
<dbReference type="PROSITE" id="PS00166">
    <property type="entry name" value="ENOYL_COA_HYDRATASE"/>
    <property type="match status" value="1"/>
</dbReference>
<evidence type="ECO:0000256" key="1">
    <source>
        <dbReference type="ARBA" id="ARBA00005254"/>
    </source>
</evidence>
<reference evidence="4 5" key="1">
    <citation type="submission" date="2015-08" db="EMBL/GenBank/DDBJ databases">
        <title>The complete genome sequence of Bacillus beveridgei MLTeJB.</title>
        <authorList>
            <person name="Hanson T.E."/>
            <person name="Mesa C."/>
            <person name="Basesman S.M."/>
            <person name="Oremland R.S."/>
        </authorList>
    </citation>
    <scope>NUCLEOTIDE SEQUENCE [LARGE SCALE GENOMIC DNA]</scope>
    <source>
        <strain evidence="4 5">MLTeJB</strain>
    </source>
</reference>
<proteinExistence type="inferred from homology"/>
<dbReference type="InterPro" id="IPR029045">
    <property type="entry name" value="ClpP/crotonase-like_dom_sf"/>
</dbReference>
<evidence type="ECO:0000256" key="3">
    <source>
        <dbReference type="RuleBase" id="RU003707"/>
    </source>
</evidence>
<dbReference type="Proteomes" id="UP000094463">
    <property type="component" value="Chromosome"/>
</dbReference>
<protein>
    <submittedName>
        <fullName evidence="4">Enoyl-CoA hydratase</fullName>
        <ecNumber evidence="4">4.2.1.17</ecNumber>
    </submittedName>
</protein>
<dbReference type="EC" id="4.2.1.17" evidence="4"/>
<sequence length="260" mass="27944">MSDTSLTSVRFENHVAIVTLSNPPANAISESMIAELDEVFKELGDNPEAKVILLQGEGKFFAAGADIKEFTEMTHANEFRETAREGQRVFRMIETLSKPVIAVIHGAALGGGLELAMACHMRLVTSSAKLGLPELNLGLIPGFAGTQRLPRIVGHAKALQMTLTSDPISGEEAVAFGLANQLVSEDDPLGEAMSIAGKMAAKPAKNLAAVLELIHEAERDSLERGQEKEAVLFGDLAETKNAAEGIRAFLEKRPPKFEDR</sequence>
<dbReference type="AlphaFoldDB" id="A0A1D7QTF7"/>
<evidence type="ECO:0000313" key="5">
    <source>
        <dbReference type="Proteomes" id="UP000094463"/>
    </source>
</evidence>
<keyword evidence="2 4" id="KW-0456">Lyase</keyword>
<dbReference type="NCBIfam" id="NF005803">
    <property type="entry name" value="PRK07658.1"/>
    <property type="match status" value="1"/>
</dbReference>
<evidence type="ECO:0000313" key="4">
    <source>
        <dbReference type="EMBL" id="AOM82306.1"/>
    </source>
</evidence>
<dbReference type="FunFam" id="3.90.226.10:FF:000009">
    <property type="entry name" value="Carnitinyl-CoA dehydratase"/>
    <property type="match status" value="1"/>
</dbReference>
<dbReference type="OrthoDB" id="9775794at2"/>
<dbReference type="Pfam" id="PF00378">
    <property type="entry name" value="ECH_1"/>
    <property type="match status" value="1"/>
</dbReference>
<dbReference type="EMBL" id="CP012502">
    <property type="protein sequence ID" value="AOM82306.1"/>
    <property type="molecule type" value="Genomic_DNA"/>
</dbReference>
<dbReference type="InterPro" id="IPR018376">
    <property type="entry name" value="Enoyl-CoA_hyd/isom_CS"/>
</dbReference>
<comment type="similarity">
    <text evidence="1 3">Belongs to the enoyl-CoA hydratase/isomerase family.</text>
</comment>
<keyword evidence="5" id="KW-1185">Reference proteome</keyword>
<dbReference type="PANTHER" id="PTHR11941:SF175">
    <property type="entry name" value="ENOYL-COA HYDRATASE-RELATED"/>
    <property type="match status" value="1"/>
</dbReference>
<dbReference type="GO" id="GO:0006635">
    <property type="term" value="P:fatty acid beta-oxidation"/>
    <property type="evidence" value="ECO:0007669"/>
    <property type="project" value="TreeGrafter"/>
</dbReference>
<organism evidence="4 5">
    <name type="scientific">Salisediminibacterium beveridgei</name>
    <dbReference type="NCBI Taxonomy" id="632773"/>
    <lineage>
        <taxon>Bacteria</taxon>
        <taxon>Bacillati</taxon>
        <taxon>Bacillota</taxon>
        <taxon>Bacilli</taxon>
        <taxon>Bacillales</taxon>
        <taxon>Bacillaceae</taxon>
        <taxon>Salisediminibacterium</taxon>
    </lineage>
</organism>
<dbReference type="SUPFAM" id="SSF52096">
    <property type="entry name" value="ClpP/crotonase"/>
    <property type="match status" value="1"/>
</dbReference>
<dbReference type="Gene3D" id="3.90.226.10">
    <property type="entry name" value="2-enoyl-CoA Hydratase, Chain A, domain 1"/>
    <property type="match status" value="1"/>
</dbReference>
<gene>
    <name evidence="4" type="primary">fadB</name>
    <name evidence="4" type="ORF">BBEV_0936</name>
</gene>
<dbReference type="STRING" id="632773.BBEV_0936"/>